<evidence type="ECO:0000313" key="2">
    <source>
        <dbReference type="EMBL" id="VVP56340.1"/>
    </source>
</evidence>
<dbReference type="OrthoDB" id="6903768at2"/>
<dbReference type="RefSeq" id="WP_150782434.1">
    <property type="nucleotide sequence ID" value="NZ_CABVIH010000039.1"/>
</dbReference>
<feature type="domain" description="DUF7683" evidence="1">
    <location>
        <begin position="5"/>
        <end position="72"/>
    </location>
</feature>
<dbReference type="EMBL" id="CABVIH010000039">
    <property type="protein sequence ID" value="VVP56340.1"/>
    <property type="molecule type" value="Genomic_DNA"/>
</dbReference>
<evidence type="ECO:0000313" key="3">
    <source>
        <dbReference type="Proteomes" id="UP000375525"/>
    </source>
</evidence>
<dbReference type="Pfam" id="PF24731">
    <property type="entry name" value="DUF7683"/>
    <property type="match status" value="1"/>
</dbReference>
<protein>
    <recommendedName>
        <fullName evidence="1">DUF7683 domain-containing protein</fullName>
    </recommendedName>
</protein>
<dbReference type="InterPro" id="IPR056100">
    <property type="entry name" value="DUF7683"/>
</dbReference>
<reference evidence="2 3" key="1">
    <citation type="submission" date="2019-09" db="EMBL/GenBank/DDBJ databases">
        <authorList>
            <person name="Chandra G."/>
            <person name="Truman W A."/>
        </authorList>
    </citation>
    <scope>NUCLEOTIDE SEQUENCE [LARGE SCALE GENOMIC DNA]</scope>
    <source>
        <strain evidence="2">PS880</strain>
    </source>
</reference>
<accession>A0A5E7Q4V4</accession>
<organism evidence="2 3">
    <name type="scientific">Pseudomonas fluorescens</name>
    <dbReference type="NCBI Taxonomy" id="294"/>
    <lineage>
        <taxon>Bacteria</taxon>
        <taxon>Pseudomonadati</taxon>
        <taxon>Pseudomonadota</taxon>
        <taxon>Gammaproteobacteria</taxon>
        <taxon>Pseudomonadales</taxon>
        <taxon>Pseudomonadaceae</taxon>
        <taxon>Pseudomonas</taxon>
    </lineage>
</organism>
<evidence type="ECO:0000259" key="1">
    <source>
        <dbReference type="Pfam" id="PF24731"/>
    </source>
</evidence>
<name>A0A5E7Q4V4_PSEFL</name>
<dbReference type="AlphaFoldDB" id="A0A5E7Q4V4"/>
<sequence>MLHEILAFDKGTEELAFSIEIPADQFDQLAELMAWSEPDDAIYEYDLTPDQIRRLESMTGKAFSSPDYIFQLSCSA</sequence>
<proteinExistence type="predicted"/>
<gene>
    <name evidence="2" type="ORF">PS880_05717</name>
</gene>
<dbReference type="Proteomes" id="UP000375525">
    <property type="component" value="Unassembled WGS sequence"/>
</dbReference>